<dbReference type="PROSITE" id="PS01087">
    <property type="entry name" value="RADICAL_ACTIVATING"/>
    <property type="match status" value="1"/>
</dbReference>
<keyword evidence="10" id="KW-0456">Lyase</keyword>
<comment type="cofactor">
    <cofactor evidence="1">
        <name>[4Fe-4S] cluster</name>
        <dbReference type="ChEBI" id="CHEBI:49883"/>
    </cofactor>
</comment>
<dbReference type="Pfam" id="PF04055">
    <property type="entry name" value="Radical_SAM"/>
    <property type="match status" value="1"/>
</dbReference>
<proteinExistence type="inferred from homology"/>
<evidence type="ECO:0000259" key="9">
    <source>
        <dbReference type="PROSITE" id="PS51918"/>
    </source>
</evidence>
<evidence type="ECO:0000256" key="5">
    <source>
        <dbReference type="ARBA" id="ARBA00022723"/>
    </source>
</evidence>
<evidence type="ECO:0000256" key="8">
    <source>
        <dbReference type="ARBA" id="ARBA00023014"/>
    </source>
</evidence>
<dbReference type="InterPro" id="IPR058240">
    <property type="entry name" value="rSAM_sf"/>
</dbReference>
<dbReference type="Proteomes" id="UP001185092">
    <property type="component" value="Unassembled WGS sequence"/>
</dbReference>
<dbReference type="CDD" id="cd01335">
    <property type="entry name" value="Radical_SAM"/>
    <property type="match status" value="1"/>
</dbReference>
<dbReference type="PANTHER" id="PTHR30352">
    <property type="entry name" value="PYRUVATE FORMATE-LYASE-ACTIVATING ENZYME"/>
    <property type="match status" value="1"/>
</dbReference>
<comment type="caution">
    <text evidence="10">The sequence shown here is derived from an EMBL/GenBank/DDBJ whole genome shotgun (WGS) entry which is preliminary data.</text>
</comment>
<comment type="similarity">
    <text evidence="2">Belongs to the organic radical-activating enzymes family.</text>
</comment>
<keyword evidence="6 10" id="KW-0560">Oxidoreductase</keyword>
<keyword evidence="5" id="KW-0479">Metal-binding</keyword>
<dbReference type="EMBL" id="JAVDQD010000001">
    <property type="protein sequence ID" value="MDR6237926.1"/>
    <property type="molecule type" value="Genomic_DNA"/>
</dbReference>
<protein>
    <submittedName>
        <fullName evidence="10">Pyruvate formate lyase activating enzyme</fullName>
        <ecNumber evidence="10">1.97.1.4</ecNumber>
    </submittedName>
</protein>
<evidence type="ECO:0000256" key="3">
    <source>
        <dbReference type="ARBA" id="ARBA00022485"/>
    </source>
</evidence>
<evidence type="ECO:0000313" key="10">
    <source>
        <dbReference type="EMBL" id="MDR6237926.1"/>
    </source>
</evidence>
<dbReference type="GO" id="GO:0051539">
    <property type="term" value="F:4 iron, 4 sulfur cluster binding"/>
    <property type="evidence" value="ECO:0007669"/>
    <property type="project" value="UniProtKB-KW"/>
</dbReference>
<keyword evidence="11" id="KW-1185">Reference proteome</keyword>
<dbReference type="GO" id="GO:0043365">
    <property type="term" value="F:[formate-C-acetyltransferase]-activating enzyme activity"/>
    <property type="evidence" value="ECO:0007669"/>
    <property type="project" value="UniProtKB-EC"/>
</dbReference>
<organism evidence="10 11">
    <name type="scientific">Aureibacter tunicatorum</name>
    <dbReference type="NCBI Taxonomy" id="866807"/>
    <lineage>
        <taxon>Bacteria</taxon>
        <taxon>Pseudomonadati</taxon>
        <taxon>Bacteroidota</taxon>
        <taxon>Cytophagia</taxon>
        <taxon>Cytophagales</taxon>
        <taxon>Persicobacteraceae</taxon>
        <taxon>Aureibacter</taxon>
    </lineage>
</organism>
<dbReference type="SUPFAM" id="SSF102114">
    <property type="entry name" value="Radical SAM enzymes"/>
    <property type="match status" value="1"/>
</dbReference>
<dbReference type="InterPro" id="IPR013785">
    <property type="entry name" value="Aldolase_TIM"/>
</dbReference>
<evidence type="ECO:0000256" key="2">
    <source>
        <dbReference type="ARBA" id="ARBA00009777"/>
    </source>
</evidence>
<feature type="domain" description="Radical SAM core" evidence="9">
    <location>
        <begin position="15"/>
        <end position="247"/>
    </location>
</feature>
<dbReference type="SFLD" id="SFLDG01066">
    <property type="entry name" value="organic_radical-activating_enz"/>
    <property type="match status" value="1"/>
</dbReference>
<dbReference type="SFLD" id="SFLDS00029">
    <property type="entry name" value="Radical_SAM"/>
    <property type="match status" value="1"/>
</dbReference>
<dbReference type="EC" id="1.97.1.4" evidence="10"/>
<dbReference type="NCBIfam" id="TIGR02494">
    <property type="entry name" value="PFLE_PFLC"/>
    <property type="match status" value="1"/>
</dbReference>
<name>A0AAE4BQT6_9BACT</name>
<dbReference type="GO" id="GO:0016829">
    <property type="term" value="F:lyase activity"/>
    <property type="evidence" value="ECO:0007669"/>
    <property type="project" value="UniProtKB-KW"/>
</dbReference>
<keyword evidence="3" id="KW-0004">4Fe-4S</keyword>
<dbReference type="InterPro" id="IPR034457">
    <property type="entry name" value="Organic_radical-activating"/>
</dbReference>
<dbReference type="PANTHER" id="PTHR30352:SF4">
    <property type="entry name" value="PYRUVATE FORMATE-LYASE 2-ACTIVATING ENZYME"/>
    <property type="match status" value="1"/>
</dbReference>
<dbReference type="InterPro" id="IPR001989">
    <property type="entry name" value="Radical_activat_CS"/>
</dbReference>
<reference evidence="10" key="1">
    <citation type="submission" date="2023-07" db="EMBL/GenBank/DDBJ databases">
        <title>Genomic Encyclopedia of Type Strains, Phase IV (KMG-IV): sequencing the most valuable type-strain genomes for metagenomic binning, comparative biology and taxonomic classification.</title>
        <authorList>
            <person name="Goeker M."/>
        </authorList>
    </citation>
    <scope>NUCLEOTIDE SEQUENCE</scope>
    <source>
        <strain evidence="10">DSM 26174</strain>
    </source>
</reference>
<keyword evidence="7" id="KW-0408">Iron</keyword>
<dbReference type="PROSITE" id="PS51918">
    <property type="entry name" value="RADICAL_SAM"/>
    <property type="match status" value="1"/>
</dbReference>
<dbReference type="AlphaFoldDB" id="A0AAE4BQT6"/>
<keyword evidence="8" id="KW-0411">Iron-sulfur</keyword>
<dbReference type="InterPro" id="IPR007197">
    <property type="entry name" value="rSAM"/>
</dbReference>
<evidence type="ECO:0000256" key="4">
    <source>
        <dbReference type="ARBA" id="ARBA00022691"/>
    </source>
</evidence>
<dbReference type="Gene3D" id="3.20.20.70">
    <property type="entry name" value="Aldolase class I"/>
    <property type="match status" value="1"/>
</dbReference>
<dbReference type="InterPro" id="IPR012839">
    <property type="entry name" value="Organic_radical_activase"/>
</dbReference>
<evidence type="ECO:0000256" key="6">
    <source>
        <dbReference type="ARBA" id="ARBA00023002"/>
    </source>
</evidence>
<keyword evidence="4" id="KW-0949">S-adenosyl-L-methionine</keyword>
<evidence type="ECO:0000313" key="11">
    <source>
        <dbReference type="Proteomes" id="UP001185092"/>
    </source>
</evidence>
<dbReference type="RefSeq" id="WP_309937394.1">
    <property type="nucleotide sequence ID" value="NZ_AP025305.1"/>
</dbReference>
<dbReference type="PIRSF" id="PIRSF000371">
    <property type="entry name" value="PFL_act_enz"/>
    <property type="match status" value="1"/>
</dbReference>
<evidence type="ECO:0000256" key="7">
    <source>
        <dbReference type="ARBA" id="ARBA00023004"/>
    </source>
</evidence>
<accession>A0AAE4BQT6</accession>
<sequence>MIKGKIFNIKKYAVNDGPGIRQTIFFQGCPLSCWWCHNPESQSLIPQNNNYKKCWDVSVDDLLDSVEKERIFFDDSNGGVTCSGGEPLLQAKFVSEFLSQCKARELHTCIDTSGHASLANLKLVLPHTDMFLYDLKSLDEKKHKKYTGVGIQRIVDNLDCIISQNKAINLRIPIIPQVNDSYQDIQYFIKFIKDRPALSKIDLLAFHRLGKHKYEKLGMEYKADIFHEPEHLDMKSIAKLFVDSGINCSIN</sequence>
<evidence type="ECO:0000256" key="1">
    <source>
        <dbReference type="ARBA" id="ARBA00001966"/>
    </source>
</evidence>
<keyword evidence="10" id="KW-0670">Pyruvate</keyword>
<gene>
    <name evidence="10" type="ORF">HNQ88_000902</name>
</gene>
<dbReference type="GO" id="GO:0046872">
    <property type="term" value="F:metal ion binding"/>
    <property type="evidence" value="ECO:0007669"/>
    <property type="project" value="UniProtKB-KW"/>
</dbReference>